<proteinExistence type="predicted"/>
<feature type="region of interest" description="Disordered" evidence="6">
    <location>
        <begin position="1"/>
        <end position="33"/>
    </location>
</feature>
<accession>A0A9P9FW67</accession>
<dbReference type="RefSeq" id="XP_046040852.1">
    <property type="nucleotide sequence ID" value="XM_046194647.1"/>
</dbReference>
<evidence type="ECO:0000256" key="3">
    <source>
        <dbReference type="ARBA" id="ARBA00023015"/>
    </source>
</evidence>
<evidence type="ECO:0000259" key="7">
    <source>
        <dbReference type="PROSITE" id="PS50048"/>
    </source>
</evidence>
<dbReference type="Proteomes" id="UP000720189">
    <property type="component" value="Unassembled WGS sequence"/>
</dbReference>
<organism evidence="8 9">
    <name type="scientific">Fusarium redolens</name>
    <dbReference type="NCBI Taxonomy" id="48865"/>
    <lineage>
        <taxon>Eukaryota</taxon>
        <taxon>Fungi</taxon>
        <taxon>Dikarya</taxon>
        <taxon>Ascomycota</taxon>
        <taxon>Pezizomycotina</taxon>
        <taxon>Sordariomycetes</taxon>
        <taxon>Hypocreomycetidae</taxon>
        <taxon>Hypocreales</taxon>
        <taxon>Nectriaceae</taxon>
        <taxon>Fusarium</taxon>
        <taxon>Fusarium redolens species complex</taxon>
    </lineage>
</organism>
<dbReference type="InterPro" id="IPR050815">
    <property type="entry name" value="TF_fung"/>
</dbReference>
<dbReference type="Pfam" id="PF00172">
    <property type="entry name" value="Zn_clus"/>
    <property type="match status" value="1"/>
</dbReference>
<comment type="subcellular location">
    <subcellularLocation>
        <location evidence="1">Nucleus</location>
    </subcellularLocation>
</comment>
<dbReference type="Gene3D" id="4.10.240.10">
    <property type="entry name" value="Zn(2)-C6 fungal-type DNA-binding domain"/>
    <property type="match status" value="1"/>
</dbReference>
<dbReference type="CDD" id="cd00067">
    <property type="entry name" value="GAL4"/>
    <property type="match status" value="1"/>
</dbReference>
<evidence type="ECO:0000313" key="9">
    <source>
        <dbReference type="Proteomes" id="UP000720189"/>
    </source>
</evidence>
<dbReference type="SMART" id="SM00066">
    <property type="entry name" value="GAL4"/>
    <property type="match status" value="1"/>
</dbReference>
<evidence type="ECO:0000256" key="4">
    <source>
        <dbReference type="ARBA" id="ARBA00023163"/>
    </source>
</evidence>
<dbReference type="Pfam" id="PF04082">
    <property type="entry name" value="Fungal_trans"/>
    <property type="match status" value="1"/>
</dbReference>
<comment type="caution">
    <text evidence="8">The sequence shown here is derived from an EMBL/GenBank/DDBJ whole genome shotgun (WGS) entry which is preliminary data.</text>
</comment>
<dbReference type="GO" id="GO:0006351">
    <property type="term" value="P:DNA-templated transcription"/>
    <property type="evidence" value="ECO:0007669"/>
    <property type="project" value="InterPro"/>
</dbReference>
<feature type="region of interest" description="Disordered" evidence="6">
    <location>
        <begin position="69"/>
        <end position="110"/>
    </location>
</feature>
<keyword evidence="2" id="KW-0479">Metal-binding</keyword>
<keyword evidence="9" id="KW-1185">Reference proteome</keyword>
<dbReference type="EMBL" id="JAGMUX010000041">
    <property type="protein sequence ID" value="KAH7204872.1"/>
    <property type="molecule type" value="Genomic_DNA"/>
</dbReference>
<dbReference type="PROSITE" id="PS50048">
    <property type="entry name" value="ZN2_CY6_FUNGAL_2"/>
    <property type="match status" value="1"/>
</dbReference>
<dbReference type="InterPro" id="IPR036864">
    <property type="entry name" value="Zn2-C6_fun-type_DNA-bd_sf"/>
</dbReference>
<evidence type="ECO:0000256" key="1">
    <source>
        <dbReference type="ARBA" id="ARBA00004123"/>
    </source>
</evidence>
<gene>
    <name evidence="8" type="ORF">BKA55DRAFT_587350</name>
</gene>
<dbReference type="GO" id="GO:0005634">
    <property type="term" value="C:nucleus"/>
    <property type="evidence" value="ECO:0007669"/>
    <property type="project" value="UniProtKB-SubCell"/>
</dbReference>
<protein>
    <recommendedName>
        <fullName evidence="7">Zn(2)-C6 fungal-type domain-containing protein</fullName>
    </recommendedName>
</protein>
<sequence length="660" mass="74270">MSAVKPAFYKTPPNADGVRWAPSAPHSSKPAQSNRVCDRCIQKKVKCDLVYPSCSSCRDAREGCIYSRVRKRPGPSKGSRRGTKRPREGDQSPENDCTTGQSVSHTISSLPPVVDIPSSCSRQIMPITSQLTLDDIETLTLYCSLLLPTQAFELGQRFGWTINTVFPLFRQGALLEQLQDGTICGALPPVIYALSAKGTETDFLSANVDVHAALVSLAESAKIEAESVTEPLALNQWRMACLLAWYCFHQTPGNSEAIRITVLTQKAYQCGLHQIDSVENQASFGWDKMSDALLEDWRHVWWTVYTLDCCASFSTATPHQIETESIRTALVQNKPQLDINRSTPSEKLFLPPDRADLWKLAQDISNSGGDNAASLHLVISILLKEVVTTYRRRCQNPSPSSEQSMSALEDYLSAVQLALPSNYMRQTRDILRGETDNNCHWRLLTLLKIHSARLLMRLPCRSRSLDTPDWDIRWEENLEICYRMVEVIQQWHVPDPPAIDPAMCFMCLSLLMLLHLHSLSSAESNPRLHEPVARRKNIVRLFLHNYATHWTLPRFLLDCYDALIRKLIGPLQPKDIERILDHFNGPLHQKWLSFLSLLPPRYASTRSSKLSDPNGPQSPMVAGTGEACSQTYGTDFGCNFDLGNVFEFGNAFDFEHGFEF</sequence>
<dbReference type="CDD" id="cd12148">
    <property type="entry name" value="fungal_TF_MHR"/>
    <property type="match status" value="1"/>
</dbReference>
<dbReference type="AlphaFoldDB" id="A0A9P9FW67"/>
<feature type="compositionally biased region" description="Basic residues" evidence="6">
    <location>
        <begin position="69"/>
        <end position="84"/>
    </location>
</feature>
<name>A0A9P9FW67_FUSRE</name>
<dbReference type="InterPro" id="IPR001138">
    <property type="entry name" value="Zn2Cys6_DnaBD"/>
</dbReference>
<feature type="compositionally biased region" description="Polar residues" evidence="6">
    <location>
        <begin position="92"/>
        <end position="109"/>
    </location>
</feature>
<dbReference type="PANTHER" id="PTHR47338">
    <property type="entry name" value="ZN(II)2CYS6 TRANSCRIPTION FACTOR (EUROFUNG)-RELATED"/>
    <property type="match status" value="1"/>
</dbReference>
<keyword evidence="5" id="KW-0539">Nucleus</keyword>
<dbReference type="OrthoDB" id="3362851at2759"/>
<evidence type="ECO:0000256" key="2">
    <source>
        <dbReference type="ARBA" id="ARBA00022723"/>
    </source>
</evidence>
<evidence type="ECO:0000313" key="8">
    <source>
        <dbReference type="EMBL" id="KAH7204872.1"/>
    </source>
</evidence>
<dbReference type="PANTHER" id="PTHR47338:SF10">
    <property type="entry name" value="TRANSCRIPTION FACTOR DOMAIN-CONTAINING PROTEIN-RELATED"/>
    <property type="match status" value="1"/>
</dbReference>
<dbReference type="GO" id="GO:0008270">
    <property type="term" value="F:zinc ion binding"/>
    <property type="evidence" value="ECO:0007669"/>
    <property type="project" value="InterPro"/>
</dbReference>
<evidence type="ECO:0000256" key="6">
    <source>
        <dbReference type="SAM" id="MobiDB-lite"/>
    </source>
</evidence>
<dbReference type="InterPro" id="IPR007219">
    <property type="entry name" value="XnlR_reg_dom"/>
</dbReference>
<dbReference type="GO" id="GO:0000981">
    <property type="term" value="F:DNA-binding transcription factor activity, RNA polymerase II-specific"/>
    <property type="evidence" value="ECO:0007669"/>
    <property type="project" value="InterPro"/>
</dbReference>
<dbReference type="SUPFAM" id="SSF57701">
    <property type="entry name" value="Zn2/Cys6 DNA-binding domain"/>
    <property type="match status" value="1"/>
</dbReference>
<reference evidence="8" key="1">
    <citation type="journal article" date="2021" name="Nat. Commun.">
        <title>Genetic determinants of endophytism in the Arabidopsis root mycobiome.</title>
        <authorList>
            <person name="Mesny F."/>
            <person name="Miyauchi S."/>
            <person name="Thiergart T."/>
            <person name="Pickel B."/>
            <person name="Atanasova L."/>
            <person name="Karlsson M."/>
            <person name="Huettel B."/>
            <person name="Barry K.W."/>
            <person name="Haridas S."/>
            <person name="Chen C."/>
            <person name="Bauer D."/>
            <person name="Andreopoulos W."/>
            <person name="Pangilinan J."/>
            <person name="LaButti K."/>
            <person name="Riley R."/>
            <person name="Lipzen A."/>
            <person name="Clum A."/>
            <person name="Drula E."/>
            <person name="Henrissat B."/>
            <person name="Kohler A."/>
            <person name="Grigoriev I.V."/>
            <person name="Martin F.M."/>
            <person name="Hacquard S."/>
        </authorList>
    </citation>
    <scope>NUCLEOTIDE SEQUENCE</scope>
    <source>
        <strain evidence="8">MPI-CAGE-AT-0023</strain>
    </source>
</reference>
<keyword evidence="3" id="KW-0805">Transcription regulation</keyword>
<keyword evidence="4" id="KW-0804">Transcription</keyword>
<dbReference type="GO" id="GO:0003677">
    <property type="term" value="F:DNA binding"/>
    <property type="evidence" value="ECO:0007669"/>
    <property type="project" value="InterPro"/>
</dbReference>
<evidence type="ECO:0000256" key="5">
    <source>
        <dbReference type="ARBA" id="ARBA00023242"/>
    </source>
</evidence>
<dbReference type="GeneID" id="70224601"/>
<feature type="domain" description="Zn(2)-C6 fungal-type" evidence="7">
    <location>
        <begin position="36"/>
        <end position="66"/>
    </location>
</feature>